<dbReference type="SUPFAM" id="SSF49764">
    <property type="entry name" value="HSP20-like chaperones"/>
    <property type="match status" value="1"/>
</dbReference>
<dbReference type="PANTHER" id="PTHR13164">
    <property type="entry name" value="CALICYLIN BINDING PROTEIN"/>
    <property type="match status" value="1"/>
</dbReference>
<dbReference type="Gene3D" id="2.60.40.790">
    <property type="match status" value="1"/>
</dbReference>
<sequence>MSSEEIPTDTAPKSALQDNIDRLGKNAYYFAHSHKANGPKWDGKIEPRLLSSSSNLGSENGGDVSSGASDGVGGVEGLNIGATTNATTASSSAFSSKAISMSKSNINNYAFLDEDAKIKIYVNLPGVGKCSADNITLESTESSLCLMVKDYVASAPIPKKNLVEEVNDELISDSTEGLKDDAPEELEEPKGEDKCLSFAKLYGEIEKATFRQKADKIVITLVKKGDTKVWNSVMV</sequence>
<dbReference type="Proteomes" id="UP000001449">
    <property type="component" value="Chromosome 11"/>
</dbReference>
<dbReference type="KEGG" id="tps:THAPSDRAFT_8676"/>
<gene>
    <name evidence="1" type="ORF">THAPSDRAFT_8676</name>
</gene>
<reference evidence="1 2" key="1">
    <citation type="journal article" date="2004" name="Science">
        <title>The genome of the diatom Thalassiosira pseudonana: ecology, evolution, and metabolism.</title>
        <authorList>
            <person name="Armbrust E.V."/>
            <person name="Berges J.A."/>
            <person name="Bowler C."/>
            <person name="Green B.R."/>
            <person name="Martinez D."/>
            <person name="Putnam N.H."/>
            <person name="Zhou S."/>
            <person name="Allen A.E."/>
            <person name="Apt K.E."/>
            <person name="Bechner M."/>
            <person name="Brzezinski M.A."/>
            <person name="Chaal B.K."/>
            <person name="Chiovitti A."/>
            <person name="Davis A.K."/>
            <person name="Demarest M.S."/>
            <person name="Detter J.C."/>
            <person name="Glavina T."/>
            <person name="Goodstein D."/>
            <person name="Hadi M.Z."/>
            <person name="Hellsten U."/>
            <person name="Hildebrand M."/>
            <person name="Jenkins B.D."/>
            <person name="Jurka J."/>
            <person name="Kapitonov V.V."/>
            <person name="Kroger N."/>
            <person name="Lau W.W."/>
            <person name="Lane T.W."/>
            <person name="Larimer F.W."/>
            <person name="Lippmeier J.C."/>
            <person name="Lucas S."/>
            <person name="Medina M."/>
            <person name="Montsant A."/>
            <person name="Obornik M."/>
            <person name="Parker M.S."/>
            <person name="Palenik B."/>
            <person name="Pazour G.J."/>
            <person name="Richardson P.M."/>
            <person name="Rynearson T.A."/>
            <person name="Saito M.A."/>
            <person name="Schwartz D.C."/>
            <person name="Thamatrakoln K."/>
            <person name="Valentin K."/>
            <person name="Vardi A."/>
            <person name="Wilkerson F.P."/>
            <person name="Rokhsar D.S."/>
        </authorList>
    </citation>
    <scope>NUCLEOTIDE SEQUENCE [LARGE SCALE GENOMIC DNA]</scope>
    <source>
        <strain evidence="1 2">CCMP1335</strain>
    </source>
</reference>
<evidence type="ECO:0000313" key="2">
    <source>
        <dbReference type="Proteomes" id="UP000001449"/>
    </source>
</evidence>
<evidence type="ECO:0000313" key="1">
    <source>
        <dbReference type="EMBL" id="EED87088.1"/>
    </source>
</evidence>
<dbReference type="InterPro" id="IPR052289">
    <property type="entry name" value="Calcyclin-binding_UBL-bridge"/>
</dbReference>
<dbReference type="GO" id="GO:0005634">
    <property type="term" value="C:nucleus"/>
    <property type="evidence" value="ECO:0000318"/>
    <property type="project" value="GO_Central"/>
</dbReference>
<dbReference type="EMBL" id="DS999415">
    <property type="protein sequence ID" value="EED87088.1"/>
    <property type="molecule type" value="Genomic_DNA"/>
</dbReference>
<dbReference type="PANTHER" id="PTHR13164:SF6">
    <property type="entry name" value="CS DOMAIN-CONTAINING PROTEIN"/>
    <property type="match status" value="1"/>
</dbReference>
<reference evidence="1 2" key="2">
    <citation type="journal article" date="2008" name="Nature">
        <title>The Phaeodactylum genome reveals the evolutionary history of diatom genomes.</title>
        <authorList>
            <person name="Bowler C."/>
            <person name="Allen A.E."/>
            <person name="Badger J.H."/>
            <person name="Grimwood J."/>
            <person name="Jabbari K."/>
            <person name="Kuo A."/>
            <person name="Maheswari U."/>
            <person name="Martens C."/>
            <person name="Maumus F."/>
            <person name="Otillar R.P."/>
            <person name="Rayko E."/>
            <person name="Salamov A."/>
            <person name="Vandepoele K."/>
            <person name="Beszteri B."/>
            <person name="Gruber A."/>
            <person name="Heijde M."/>
            <person name="Katinka M."/>
            <person name="Mock T."/>
            <person name="Valentin K."/>
            <person name="Verret F."/>
            <person name="Berges J.A."/>
            <person name="Brownlee C."/>
            <person name="Cadoret J.P."/>
            <person name="Chiovitti A."/>
            <person name="Choi C.J."/>
            <person name="Coesel S."/>
            <person name="De Martino A."/>
            <person name="Detter J.C."/>
            <person name="Durkin C."/>
            <person name="Falciatore A."/>
            <person name="Fournet J."/>
            <person name="Haruta M."/>
            <person name="Huysman M.J."/>
            <person name="Jenkins B.D."/>
            <person name="Jiroutova K."/>
            <person name="Jorgensen R.E."/>
            <person name="Joubert Y."/>
            <person name="Kaplan A."/>
            <person name="Kroger N."/>
            <person name="Kroth P.G."/>
            <person name="La Roche J."/>
            <person name="Lindquist E."/>
            <person name="Lommer M."/>
            <person name="Martin-Jezequel V."/>
            <person name="Lopez P.J."/>
            <person name="Lucas S."/>
            <person name="Mangogna M."/>
            <person name="McGinnis K."/>
            <person name="Medlin L.K."/>
            <person name="Montsant A."/>
            <person name="Oudot-Le Secq M.P."/>
            <person name="Napoli C."/>
            <person name="Obornik M."/>
            <person name="Parker M.S."/>
            <person name="Petit J.L."/>
            <person name="Porcel B.M."/>
            <person name="Poulsen N."/>
            <person name="Robison M."/>
            <person name="Rychlewski L."/>
            <person name="Rynearson T.A."/>
            <person name="Schmutz J."/>
            <person name="Shapiro H."/>
            <person name="Siaut M."/>
            <person name="Stanley M."/>
            <person name="Sussman M.R."/>
            <person name="Taylor A.R."/>
            <person name="Vardi A."/>
            <person name="von Dassow P."/>
            <person name="Vyverman W."/>
            <person name="Willis A."/>
            <person name="Wyrwicz L.S."/>
            <person name="Rokhsar D.S."/>
            <person name="Weissenbach J."/>
            <person name="Armbrust E.V."/>
            <person name="Green B.R."/>
            <person name="Van de Peer Y."/>
            <person name="Grigoriev I.V."/>
        </authorList>
    </citation>
    <scope>NUCLEOTIDE SEQUENCE [LARGE SCALE GENOMIC DNA]</scope>
    <source>
        <strain evidence="1 2">CCMP1335</strain>
    </source>
</reference>
<dbReference type="InParanoid" id="B8LBQ2"/>
<evidence type="ECO:0008006" key="3">
    <source>
        <dbReference type="Google" id="ProtNLM"/>
    </source>
</evidence>
<protein>
    <recommendedName>
        <fullName evidence="3">CS domain-containing protein</fullName>
    </recommendedName>
</protein>
<accession>B8LBQ2</accession>
<proteinExistence type="predicted"/>
<dbReference type="eggNOG" id="ENOG502SAFV">
    <property type="taxonomic scope" value="Eukaryota"/>
</dbReference>
<dbReference type="GeneID" id="7443266"/>
<organism evidence="1 2">
    <name type="scientific">Thalassiosira pseudonana</name>
    <name type="common">Marine diatom</name>
    <name type="synonym">Cyclotella nana</name>
    <dbReference type="NCBI Taxonomy" id="35128"/>
    <lineage>
        <taxon>Eukaryota</taxon>
        <taxon>Sar</taxon>
        <taxon>Stramenopiles</taxon>
        <taxon>Ochrophyta</taxon>
        <taxon>Bacillariophyta</taxon>
        <taxon>Coscinodiscophyceae</taxon>
        <taxon>Thalassiosirophycidae</taxon>
        <taxon>Thalassiosirales</taxon>
        <taxon>Thalassiosiraceae</taxon>
        <taxon>Thalassiosira</taxon>
    </lineage>
</organism>
<dbReference type="AlphaFoldDB" id="B8LBQ2"/>
<dbReference type="RefSeq" id="XP_002296392.1">
    <property type="nucleotide sequence ID" value="XM_002296356.1"/>
</dbReference>
<dbReference type="PaxDb" id="35128-Thaps8676"/>
<keyword evidence="2" id="KW-1185">Reference proteome</keyword>
<name>B8LBQ2_THAPS</name>
<dbReference type="HOGENOM" id="CLU_1182246_0_0_1"/>
<dbReference type="InterPro" id="IPR008978">
    <property type="entry name" value="HSP20-like_chaperone"/>
</dbReference>